<dbReference type="AlphaFoldDB" id="A0A3M7SXG1"/>
<proteinExistence type="predicted"/>
<evidence type="ECO:0000313" key="2">
    <source>
        <dbReference type="Proteomes" id="UP000276133"/>
    </source>
</evidence>
<name>A0A3M7SXG1_BRAPC</name>
<sequence>MSSESSSSLGSFMDPNLVSYSSNNEFNILACSTSLASLGILSMSRPCPLLSLNLSKCQYGGPYEKQFLSHLFITQCELFYRQNFSLCIYLQSHHLYLFQFYLIQEKTFVVIEEIYDLFQSSHVHAP</sequence>
<keyword evidence="2" id="KW-1185">Reference proteome</keyword>
<accession>A0A3M7SXG1</accession>
<evidence type="ECO:0000313" key="1">
    <source>
        <dbReference type="EMBL" id="RNA40494.1"/>
    </source>
</evidence>
<protein>
    <submittedName>
        <fullName evidence="1">Uncharacterized protein</fullName>
    </submittedName>
</protein>
<comment type="caution">
    <text evidence="1">The sequence shown here is derived from an EMBL/GenBank/DDBJ whole genome shotgun (WGS) entry which is preliminary data.</text>
</comment>
<dbReference type="Proteomes" id="UP000276133">
    <property type="component" value="Unassembled WGS sequence"/>
</dbReference>
<organism evidence="1 2">
    <name type="scientific">Brachionus plicatilis</name>
    <name type="common">Marine rotifer</name>
    <name type="synonym">Brachionus muelleri</name>
    <dbReference type="NCBI Taxonomy" id="10195"/>
    <lineage>
        <taxon>Eukaryota</taxon>
        <taxon>Metazoa</taxon>
        <taxon>Spiralia</taxon>
        <taxon>Gnathifera</taxon>
        <taxon>Rotifera</taxon>
        <taxon>Eurotatoria</taxon>
        <taxon>Monogononta</taxon>
        <taxon>Pseudotrocha</taxon>
        <taxon>Ploima</taxon>
        <taxon>Brachionidae</taxon>
        <taxon>Brachionus</taxon>
    </lineage>
</organism>
<gene>
    <name evidence="1" type="ORF">BpHYR1_036996</name>
</gene>
<dbReference type="EMBL" id="REGN01000640">
    <property type="protein sequence ID" value="RNA40494.1"/>
    <property type="molecule type" value="Genomic_DNA"/>
</dbReference>
<reference evidence="1 2" key="1">
    <citation type="journal article" date="2018" name="Sci. Rep.">
        <title>Genomic signatures of local adaptation to the degree of environmental predictability in rotifers.</title>
        <authorList>
            <person name="Franch-Gras L."/>
            <person name="Hahn C."/>
            <person name="Garcia-Roger E.M."/>
            <person name="Carmona M.J."/>
            <person name="Serra M."/>
            <person name="Gomez A."/>
        </authorList>
    </citation>
    <scope>NUCLEOTIDE SEQUENCE [LARGE SCALE GENOMIC DNA]</scope>
    <source>
        <strain evidence="1">HYR1</strain>
    </source>
</reference>